<dbReference type="OrthoDB" id="432299at2759"/>
<proteinExistence type="predicted"/>
<dbReference type="SUPFAM" id="SSF52343">
    <property type="entry name" value="Ferredoxin reductase-like, C-terminal NADP-linked domain"/>
    <property type="match status" value="1"/>
</dbReference>
<organism evidence="5 6">
    <name type="scientific">Beauveria bassiana D1-5</name>
    <dbReference type="NCBI Taxonomy" id="1245745"/>
    <lineage>
        <taxon>Eukaryota</taxon>
        <taxon>Fungi</taxon>
        <taxon>Dikarya</taxon>
        <taxon>Ascomycota</taxon>
        <taxon>Pezizomycotina</taxon>
        <taxon>Sordariomycetes</taxon>
        <taxon>Hypocreomycetidae</taxon>
        <taxon>Hypocreales</taxon>
        <taxon>Cordycipitaceae</taxon>
        <taxon>Beauveria</taxon>
    </lineage>
</organism>
<dbReference type="InterPro" id="IPR039261">
    <property type="entry name" value="FNR_nucleotide-bd"/>
</dbReference>
<dbReference type="InterPro" id="IPR037217">
    <property type="entry name" value="Trp/Indoleamine_2_3_dOase-like"/>
</dbReference>
<dbReference type="AlphaFoldDB" id="A0A0A2VBK1"/>
<dbReference type="SUPFAM" id="SSF140959">
    <property type="entry name" value="Indolic compounds 2,3-dioxygenase-like"/>
    <property type="match status" value="1"/>
</dbReference>
<dbReference type="PANTHER" id="PTHR46237:SF1">
    <property type="entry name" value="CYTOCHROME B5 REDUCTASE 4"/>
    <property type="match status" value="1"/>
</dbReference>
<keyword evidence="2" id="KW-0479">Metal-binding</keyword>
<evidence type="ECO:0000256" key="1">
    <source>
        <dbReference type="ARBA" id="ARBA00022617"/>
    </source>
</evidence>
<protein>
    <submittedName>
        <fullName evidence="5">Delta(5) fatty acid desaturase B</fullName>
    </submittedName>
</protein>
<keyword evidence="1" id="KW-0349">Heme</keyword>
<dbReference type="GO" id="GO:0046872">
    <property type="term" value="F:metal ion binding"/>
    <property type="evidence" value="ECO:0007669"/>
    <property type="project" value="UniProtKB-KW"/>
</dbReference>
<comment type="caution">
    <text evidence="5">The sequence shown here is derived from an EMBL/GenBank/DDBJ whole genome shotgun (WGS) entry which is preliminary data.</text>
</comment>
<evidence type="ECO:0000259" key="4">
    <source>
        <dbReference type="PROSITE" id="PS50255"/>
    </source>
</evidence>
<evidence type="ECO:0000313" key="5">
    <source>
        <dbReference type="EMBL" id="KGQ03470.1"/>
    </source>
</evidence>
<accession>A0A0A2VBK1</accession>
<name>A0A0A2VBK1_BEABA</name>
<gene>
    <name evidence="5" type="ORF">BBAD15_g11299</name>
</gene>
<dbReference type="Gene3D" id="3.40.50.80">
    <property type="entry name" value="Nucleotide-binding domain of ferredoxin-NADP reductase (FNR) module"/>
    <property type="match status" value="1"/>
</dbReference>
<keyword evidence="3" id="KW-0408">Iron</keyword>
<dbReference type="Pfam" id="PF00173">
    <property type="entry name" value="Cyt-b5"/>
    <property type="match status" value="1"/>
</dbReference>
<dbReference type="GO" id="GO:0019441">
    <property type="term" value="P:L-tryptophan catabolic process to kynurenine"/>
    <property type="evidence" value="ECO:0007669"/>
    <property type="project" value="InterPro"/>
</dbReference>
<dbReference type="SUPFAM" id="SSF55856">
    <property type="entry name" value="Cytochrome b5-like heme/steroid binding domain"/>
    <property type="match status" value="1"/>
</dbReference>
<dbReference type="HOGENOM" id="CLU_308347_0_0_1"/>
<reference evidence="5 6" key="1">
    <citation type="submission" date="2012-10" db="EMBL/GenBank/DDBJ databases">
        <title>Genome sequencing and analysis of entomopathogenic fungi Beauveria bassiana D1-5.</title>
        <authorList>
            <person name="Li Q."/>
            <person name="Wang L."/>
            <person name="Zhang Z."/>
            <person name="Wang Q."/>
            <person name="Ren J."/>
            <person name="Wang M."/>
            <person name="Xu W."/>
            <person name="Wang J."/>
            <person name="Lu Y."/>
            <person name="Du Q."/>
            <person name="Sun Z."/>
        </authorList>
    </citation>
    <scope>NUCLEOTIDE SEQUENCE [LARGE SCALE GENOMIC DNA]</scope>
    <source>
        <strain evidence="5 6">D1-5</strain>
    </source>
</reference>
<dbReference type="InterPro" id="IPR001199">
    <property type="entry name" value="Cyt_B5-like_heme/steroid-bd"/>
</dbReference>
<dbReference type="GO" id="GO:0020037">
    <property type="term" value="F:heme binding"/>
    <property type="evidence" value="ECO:0007669"/>
    <property type="project" value="InterPro"/>
</dbReference>
<dbReference type="EMBL" id="ANFO01001219">
    <property type="protein sequence ID" value="KGQ03470.1"/>
    <property type="molecule type" value="Genomic_DNA"/>
</dbReference>
<feature type="domain" description="Cytochrome b5 heme-binding" evidence="4">
    <location>
        <begin position="716"/>
        <end position="793"/>
    </location>
</feature>
<evidence type="ECO:0000256" key="3">
    <source>
        <dbReference type="ARBA" id="ARBA00023004"/>
    </source>
</evidence>
<dbReference type="InterPro" id="IPR051872">
    <property type="entry name" value="Cytochrome_b5/Flavoprotein_Rdt"/>
</dbReference>
<dbReference type="SMART" id="SM01117">
    <property type="entry name" value="Cyt-b5"/>
    <property type="match status" value="1"/>
</dbReference>
<dbReference type="Proteomes" id="UP000030106">
    <property type="component" value="Unassembled WGS sequence"/>
</dbReference>
<dbReference type="Gene3D" id="3.10.120.10">
    <property type="entry name" value="Cytochrome b5-like heme/steroid binding domain"/>
    <property type="match status" value="1"/>
</dbReference>
<evidence type="ECO:0000256" key="2">
    <source>
        <dbReference type="ARBA" id="ARBA00022723"/>
    </source>
</evidence>
<dbReference type="eggNOG" id="KOG0537">
    <property type="taxonomic scope" value="Eukaryota"/>
</dbReference>
<dbReference type="InterPro" id="IPR036400">
    <property type="entry name" value="Cyt_B5-like_heme/steroid_sf"/>
</dbReference>
<evidence type="ECO:0000313" key="6">
    <source>
        <dbReference type="Proteomes" id="UP000030106"/>
    </source>
</evidence>
<dbReference type="STRING" id="1245745.A0A0A2VBK1"/>
<dbReference type="PROSITE" id="PS50255">
    <property type="entry name" value="CYTOCHROME_B5_2"/>
    <property type="match status" value="1"/>
</dbReference>
<sequence length="957" mass="106209">MTKSVEGFLAPVVRFKHLRTTVSNPDAHQCLLAVAEVVHNLGRAAQLSQHRTFIELFDQTLNHGTLETIASASIADKELCSAFSVYFTTLEQAYAWPRHDVVSTPKNLQDHKLVVQMIYHDELFTILCESILQSAPGTGDCFEAGCLALSEANSLLKAAADAKHNNTPLSDEQQRVINLLYRTCTQDWFLQGDYRDPESHRQFGRLHEVIHTTGTQRSVQEIFQRSAVEMLQRLPAMLHDIPSTETNIANLFESLQVDVSWAREELFEMVIDEIIWGQTFAKYSKPVGQSTIGAGGADCPMFRMLDAVCGKAKDPTGDVLVTELEMRTRHFPPTIRGLINKIAASSSVRNYIASGNAGPRLSQAFRVFQQLLYDLYEMHRKKAMRIVLALRAGQLYTSSGTQNAQSPEWHISNTLRKAMIVRFGDDPSSRRIPATAVPVHHKPSSVQPAESAIIRLDFDAPMVLAAGDAMSFTVHSADFGYETRTFSITKTYEAPGFDTASDDDLHAAKSVEICCRSAGLVSSFICQQQNAFPVSIALSPSPHFRIRANQKTEETSLFIAQNGGLGVFLGWLSRRETLVGSYTLVIGAQNLDRLIYTQELFSVMSRFKANLRVILCLSRPDDQDVRLLAENGCQSCHGRVPAVLADLRWARSAPTYICGSSEFALGVAEVLRRPVKDQKVIENPRISKINTSSMPDLHLHVAAAKPNIAEVNAQAMRIISQSELALHNSPGDIWISLGETVYDISVLSTFHPGGEKTLLCRAGLNADDMFNSVHKGSHEVMSLLAPMAIGKLEKKNEANVEGEKMLDILVQAQNDLTNSSRFEQRPTGSVQQLDQAPPSELVRSSLSQFCKVWKELLTRCSAPAHMSDLLTTGIESFEKRLAERQDTLYKSVFWDQEQCALGLRDIFDNHRSAVVKIHDMIDEMKLTAAKLHLSVEEWAMLFEKATPVITAALGDAI</sequence>
<dbReference type="GO" id="GO:0005737">
    <property type="term" value="C:cytoplasm"/>
    <property type="evidence" value="ECO:0007669"/>
    <property type="project" value="TreeGrafter"/>
</dbReference>
<dbReference type="PANTHER" id="PTHR46237">
    <property type="entry name" value="CYTOCHROME B5 REDUCTASE 4 FAMILY MEMBER"/>
    <property type="match status" value="1"/>
</dbReference>
<dbReference type="GO" id="GO:0004128">
    <property type="term" value="F:cytochrome-b5 reductase activity, acting on NAD(P)H"/>
    <property type="evidence" value="ECO:0007669"/>
    <property type="project" value="TreeGrafter"/>
</dbReference>